<dbReference type="InterPro" id="IPR002035">
    <property type="entry name" value="VWF_A"/>
</dbReference>
<feature type="signal peptide" evidence="1">
    <location>
        <begin position="1"/>
        <end position="24"/>
    </location>
</feature>
<protein>
    <submittedName>
        <fullName evidence="4">VWFA domain-containing protein</fullName>
    </submittedName>
</protein>
<dbReference type="Pfam" id="PF00092">
    <property type="entry name" value="VWA"/>
    <property type="match status" value="1"/>
</dbReference>
<sequence>MVNSVLFIAVAVAAALLAPLNSDAACSCPPDYILTINNSHPTTTIWAPTSDGNYTGTPCATNCSTTIAYFGHITEGKLLGASITVMSPSGLNGNNYVNIYGGNTLVQTISSDTAPPVLNIDNSNVTIEFILKDPVTVYIFSSPIDREAPASTTPSPATTPVYNGSYPVNPALVKLDLIIGIDASQNNLASFQDAKNTIKEVVNTFGYSDDSVRLSLFRFTPSDTLPYGFFDIPWTLNAATFATSLDSIVPYPGAQSDYFTQLNVGLFKAIDNNYKFRDNTERVLLIFTGSDAAAVNNDTLTAVKGKINADDLRIVLANTNKSLSLSNVNFKQLLSLNDANPKPLSTYQFILDDSSQVQNLLNSTIFNGNALSQLPGTSPQSTASAADVIVPDGFQRYTIFINDVRKYVPEFNKIIKLTFAYFETNYNTDFIIISVDGKEVARLSGQYGYEPYFCLAATDNVEVTFTTSYGNVYKGYKSTAEAVLTCGPGKSIEYSKSGKIMKYIKTSDVSTYLGSPLY</sequence>
<evidence type="ECO:0000313" key="4">
    <source>
        <dbReference type="WBParaSite" id="Pan_g3246.t1"/>
    </source>
</evidence>
<dbReference type="SUPFAM" id="SSF53300">
    <property type="entry name" value="vWA-like"/>
    <property type="match status" value="1"/>
</dbReference>
<dbReference type="PROSITE" id="PS50234">
    <property type="entry name" value="VWFA"/>
    <property type="match status" value="1"/>
</dbReference>
<evidence type="ECO:0000259" key="2">
    <source>
        <dbReference type="PROSITE" id="PS50234"/>
    </source>
</evidence>
<keyword evidence="3" id="KW-1185">Reference proteome</keyword>
<dbReference type="Gene3D" id="3.40.50.410">
    <property type="entry name" value="von Willebrand factor, type A domain"/>
    <property type="match status" value="1"/>
</dbReference>
<dbReference type="Proteomes" id="UP000492821">
    <property type="component" value="Unassembled WGS sequence"/>
</dbReference>
<evidence type="ECO:0000256" key="1">
    <source>
        <dbReference type="SAM" id="SignalP"/>
    </source>
</evidence>
<reference evidence="3" key="1">
    <citation type="journal article" date="2013" name="Genetics">
        <title>The draft genome and transcriptome of Panagrellus redivivus are shaped by the harsh demands of a free-living lifestyle.</title>
        <authorList>
            <person name="Srinivasan J."/>
            <person name="Dillman A.R."/>
            <person name="Macchietto M.G."/>
            <person name="Heikkinen L."/>
            <person name="Lakso M."/>
            <person name="Fracchia K.M."/>
            <person name="Antoshechkin I."/>
            <person name="Mortazavi A."/>
            <person name="Wong G."/>
            <person name="Sternberg P.W."/>
        </authorList>
    </citation>
    <scope>NUCLEOTIDE SEQUENCE [LARGE SCALE GENOMIC DNA]</scope>
    <source>
        <strain evidence="3">MT8872</strain>
    </source>
</reference>
<proteinExistence type="predicted"/>
<dbReference type="WBParaSite" id="Pan_g3246.t1">
    <property type="protein sequence ID" value="Pan_g3246.t1"/>
    <property type="gene ID" value="Pan_g3246"/>
</dbReference>
<name>A0A7E4ZYK9_PANRE</name>
<dbReference type="PANTHER" id="PTHR21690">
    <property type="entry name" value="CUB DOMAIN-CONTAINING PROTEIN-RELATED"/>
    <property type="match status" value="1"/>
</dbReference>
<dbReference type="AlphaFoldDB" id="A0A7E4ZYK9"/>
<feature type="domain" description="VWFA" evidence="2">
    <location>
        <begin position="176"/>
        <end position="365"/>
    </location>
</feature>
<dbReference type="PANTHER" id="PTHR21690:SF2">
    <property type="entry name" value="CUB DOMAIN-CONTAINING PROTEIN-RELATED"/>
    <property type="match status" value="1"/>
</dbReference>
<keyword evidence="1" id="KW-0732">Signal</keyword>
<organism evidence="3 4">
    <name type="scientific">Panagrellus redivivus</name>
    <name type="common">Microworm</name>
    <dbReference type="NCBI Taxonomy" id="6233"/>
    <lineage>
        <taxon>Eukaryota</taxon>
        <taxon>Metazoa</taxon>
        <taxon>Ecdysozoa</taxon>
        <taxon>Nematoda</taxon>
        <taxon>Chromadorea</taxon>
        <taxon>Rhabditida</taxon>
        <taxon>Tylenchina</taxon>
        <taxon>Panagrolaimomorpha</taxon>
        <taxon>Panagrolaimoidea</taxon>
        <taxon>Panagrolaimidae</taxon>
        <taxon>Panagrellus</taxon>
    </lineage>
</organism>
<dbReference type="InterPro" id="IPR036465">
    <property type="entry name" value="vWFA_dom_sf"/>
</dbReference>
<evidence type="ECO:0000313" key="3">
    <source>
        <dbReference type="Proteomes" id="UP000492821"/>
    </source>
</evidence>
<accession>A0A7E4ZYK9</accession>
<reference evidence="4" key="2">
    <citation type="submission" date="2020-10" db="UniProtKB">
        <authorList>
            <consortium name="WormBaseParasite"/>
        </authorList>
    </citation>
    <scope>IDENTIFICATION</scope>
</reference>
<feature type="chain" id="PRO_5028975522" evidence="1">
    <location>
        <begin position="25"/>
        <end position="518"/>
    </location>
</feature>